<comment type="caution">
    <text evidence="2">The sequence shown here is derived from an EMBL/GenBank/DDBJ whole genome shotgun (WGS) entry which is preliminary data.</text>
</comment>
<evidence type="ECO:0000313" key="2">
    <source>
        <dbReference type="EMBL" id="NMC63393.1"/>
    </source>
</evidence>
<proteinExistence type="predicted"/>
<evidence type="ECO:0000313" key="3">
    <source>
        <dbReference type="Proteomes" id="UP000524246"/>
    </source>
</evidence>
<dbReference type="SUPFAM" id="SSF54862">
    <property type="entry name" value="4Fe-4S ferredoxins"/>
    <property type="match status" value="1"/>
</dbReference>
<dbReference type="AlphaFoldDB" id="A0A7X9FT31"/>
<feature type="non-terminal residue" evidence="2">
    <location>
        <position position="1"/>
    </location>
</feature>
<reference evidence="2 3" key="1">
    <citation type="journal article" date="2020" name="Biotechnol. Biofuels">
        <title>New insights from the biogas microbiome by comprehensive genome-resolved metagenomics of nearly 1600 species originating from multiple anaerobic digesters.</title>
        <authorList>
            <person name="Campanaro S."/>
            <person name="Treu L."/>
            <person name="Rodriguez-R L.M."/>
            <person name="Kovalovszki A."/>
            <person name="Ziels R.M."/>
            <person name="Maus I."/>
            <person name="Zhu X."/>
            <person name="Kougias P.G."/>
            <person name="Basile A."/>
            <person name="Luo G."/>
            <person name="Schluter A."/>
            <person name="Konstantinidis K.T."/>
            <person name="Angelidaki I."/>
        </authorList>
    </citation>
    <scope>NUCLEOTIDE SEQUENCE [LARGE SCALE GENOMIC DNA]</scope>
    <source>
        <strain evidence="2">AS27yjCOA_65</strain>
    </source>
</reference>
<dbReference type="EMBL" id="JAAZON010000429">
    <property type="protein sequence ID" value="NMC63393.1"/>
    <property type="molecule type" value="Genomic_DNA"/>
</dbReference>
<feature type="domain" description="4Fe-4S ferredoxin-type" evidence="1">
    <location>
        <begin position="5"/>
        <end position="36"/>
    </location>
</feature>
<gene>
    <name evidence="2" type="ORF">GYA55_09540</name>
</gene>
<organism evidence="2 3">
    <name type="scientific">SAR324 cluster bacterium</name>
    <dbReference type="NCBI Taxonomy" id="2024889"/>
    <lineage>
        <taxon>Bacteria</taxon>
        <taxon>Deltaproteobacteria</taxon>
        <taxon>SAR324 cluster</taxon>
    </lineage>
</organism>
<dbReference type="InterPro" id="IPR017896">
    <property type="entry name" value="4Fe4S_Fe-S-bd"/>
</dbReference>
<sequence>GYADHVAFLYPTLCESCSTKLCIEMCSAQAIHPSEDGGVPAFDREKCIHCGACLWNCTGENPDNTEKGVIAFRAGAGGLHSAEN</sequence>
<protein>
    <submittedName>
        <fullName evidence="2">4Fe-4S binding protein</fullName>
    </submittedName>
</protein>
<dbReference type="Pfam" id="PF13187">
    <property type="entry name" value="Fer4_9"/>
    <property type="match status" value="1"/>
</dbReference>
<dbReference type="Proteomes" id="UP000524246">
    <property type="component" value="Unassembled WGS sequence"/>
</dbReference>
<name>A0A7X9FT31_9DELT</name>
<dbReference type="Gene3D" id="3.30.70.20">
    <property type="match status" value="1"/>
</dbReference>
<feature type="domain" description="4Fe-4S ferredoxin-type" evidence="1">
    <location>
        <begin position="38"/>
        <end position="67"/>
    </location>
</feature>
<dbReference type="PROSITE" id="PS51379">
    <property type="entry name" value="4FE4S_FER_2"/>
    <property type="match status" value="2"/>
</dbReference>
<evidence type="ECO:0000259" key="1">
    <source>
        <dbReference type="PROSITE" id="PS51379"/>
    </source>
</evidence>
<accession>A0A7X9FT31</accession>